<sequence length="113" mass="12763">MSVHFVKNLNDCAPNPGQHNTLTNLANQIAQLNQQLQVFPAPQVNVVPPQPKLKQVEYPSFTRGDQDPITWLKEVEIANQVQEARKIPVIVPCLKGHAATWWMIRHNQAPVID</sequence>
<accession>A0A397TQD0</accession>
<reference evidence="1 2" key="1">
    <citation type="submission" date="2018-06" db="EMBL/GenBank/DDBJ databases">
        <title>Comparative genomics reveals the genomic features of Rhizophagus irregularis, R. cerebriforme, R. diaphanum and Gigaspora rosea, and their symbiotic lifestyle signature.</title>
        <authorList>
            <person name="Morin E."/>
            <person name="San Clemente H."/>
            <person name="Chen E.C.H."/>
            <person name="De La Providencia I."/>
            <person name="Hainaut M."/>
            <person name="Kuo A."/>
            <person name="Kohler A."/>
            <person name="Murat C."/>
            <person name="Tang N."/>
            <person name="Roy S."/>
            <person name="Loubradou J."/>
            <person name="Henrissat B."/>
            <person name="Grigoriev I.V."/>
            <person name="Corradi N."/>
            <person name="Roux C."/>
            <person name="Martin F.M."/>
        </authorList>
    </citation>
    <scope>NUCLEOTIDE SEQUENCE [LARGE SCALE GENOMIC DNA]</scope>
    <source>
        <strain evidence="1 2">DAOM 194757</strain>
    </source>
</reference>
<dbReference type="STRING" id="44941.A0A397TQD0"/>
<comment type="caution">
    <text evidence="1">The sequence shown here is derived from an EMBL/GenBank/DDBJ whole genome shotgun (WGS) entry which is preliminary data.</text>
</comment>
<keyword evidence="2" id="KW-1185">Reference proteome</keyword>
<evidence type="ECO:0000313" key="2">
    <source>
        <dbReference type="Proteomes" id="UP000266673"/>
    </source>
</evidence>
<dbReference type="OrthoDB" id="2432760at2759"/>
<gene>
    <name evidence="1" type="ORF">C2G38_2235281</name>
</gene>
<organism evidence="1 2">
    <name type="scientific">Gigaspora rosea</name>
    <dbReference type="NCBI Taxonomy" id="44941"/>
    <lineage>
        <taxon>Eukaryota</taxon>
        <taxon>Fungi</taxon>
        <taxon>Fungi incertae sedis</taxon>
        <taxon>Mucoromycota</taxon>
        <taxon>Glomeromycotina</taxon>
        <taxon>Glomeromycetes</taxon>
        <taxon>Diversisporales</taxon>
        <taxon>Gigasporaceae</taxon>
        <taxon>Gigaspora</taxon>
    </lineage>
</organism>
<name>A0A397TQD0_9GLOM</name>
<proteinExistence type="predicted"/>
<dbReference type="EMBL" id="QKWP01004965">
    <property type="protein sequence ID" value="RIB00180.1"/>
    <property type="molecule type" value="Genomic_DNA"/>
</dbReference>
<protein>
    <recommendedName>
        <fullName evidence="3">Retrotransposon gag domain-containing protein</fullName>
    </recommendedName>
</protein>
<evidence type="ECO:0000313" key="1">
    <source>
        <dbReference type="EMBL" id="RIB00180.1"/>
    </source>
</evidence>
<dbReference type="AlphaFoldDB" id="A0A397TQD0"/>
<evidence type="ECO:0008006" key="3">
    <source>
        <dbReference type="Google" id="ProtNLM"/>
    </source>
</evidence>
<dbReference type="Proteomes" id="UP000266673">
    <property type="component" value="Unassembled WGS sequence"/>
</dbReference>